<dbReference type="GeneID" id="7839999"/>
<keyword evidence="1" id="KW-0175">Coiled coil</keyword>
<proteinExistence type="predicted"/>
<dbReference type="KEGG" id="tet:TTHERM_00151260"/>
<reference evidence="3" key="1">
    <citation type="journal article" date="2006" name="PLoS Biol.">
        <title>Macronuclear genome sequence of the ciliate Tetrahymena thermophila, a model eukaryote.</title>
        <authorList>
            <person name="Eisen J.A."/>
            <person name="Coyne R.S."/>
            <person name="Wu M."/>
            <person name="Wu D."/>
            <person name="Thiagarajan M."/>
            <person name="Wortman J.R."/>
            <person name="Badger J.H."/>
            <person name="Ren Q."/>
            <person name="Amedeo P."/>
            <person name="Jones K.M."/>
            <person name="Tallon L.J."/>
            <person name="Delcher A.L."/>
            <person name="Salzberg S.L."/>
            <person name="Silva J.C."/>
            <person name="Haas B.J."/>
            <person name="Majoros W.H."/>
            <person name="Farzad M."/>
            <person name="Carlton J.M."/>
            <person name="Smith R.K. Jr."/>
            <person name="Garg J."/>
            <person name="Pearlman R.E."/>
            <person name="Karrer K.M."/>
            <person name="Sun L."/>
            <person name="Manning G."/>
            <person name="Elde N.C."/>
            <person name="Turkewitz A.P."/>
            <person name="Asai D.J."/>
            <person name="Wilkes D.E."/>
            <person name="Wang Y."/>
            <person name="Cai H."/>
            <person name="Collins K."/>
            <person name="Stewart B.A."/>
            <person name="Lee S.R."/>
            <person name="Wilamowska K."/>
            <person name="Weinberg Z."/>
            <person name="Ruzzo W.L."/>
            <person name="Wloga D."/>
            <person name="Gaertig J."/>
            <person name="Frankel J."/>
            <person name="Tsao C.-C."/>
            <person name="Gorovsky M.A."/>
            <person name="Keeling P.J."/>
            <person name="Waller R.F."/>
            <person name="Patron N.J."/>
            <person name="Cherry J.M."/>
            <person name="Stover N.A."/>
            <person name="Krieger C.J."/>
            <person name="del Toro C."/>
            <person name="Ryder H.F."/>
            <person name="Williamson S.C."/>
            <person name="Barbeau R.A."/>
            <person name="Hamilton E.P."/>
            <person name="Orias E."/>
        </authorList>
    </citation>
    <scope>NUCLEOTIDE SEQUENCE [LARGE SCALE GENOMIC DNA]</scope>
    <source>
        <strain evidence="3">SB210</strain>
    </source>
</reference>
<keyword evidence="3" id="KW-1185">Reference proteome</keyword>
<dbReference type="AlphaFoldDB" id="I7LWD3"/>
<dbReference type="EMBL" id="GG662603">
    <property type="protein sequence ID" value="EAS01416.2"/>
    <property type="molecule type" value="Genomic_DNA"/>
</dbReference>
<evidence type="ECO:0000313" key="2">
    <source>
        <dbReference type="EMBL" id="EAS01416.2"/>
    </source>
</evidence>
<dbReference type="Proteomes" id="UP000009168">
    <property type="component" value="Unassembled WGS sequence"/>
</dbReference>
<name>I7LWD3_TETTS</name>
<accession>I7LWD3</accession>
<gene>
    <name evidence="2" type="ORF">TTHERM_00151260</name>
</gene>
<organism evidence="2 3">
    <name type="scientific">Tetrahymena thermophila (strain SB210)</name>
    <dbReference type="NCBI Taxonomy" id="312017"/>
    <lineage>
        <taxon>Eukaryota</taxon>
        <taxon>Sar</taxon>
        <taxon>Alveolata</taxon>
        <taxon>Ciliophora</taxon>
        <taxon>Intramacronucleata</taxon>
        <taxon>Oligohymenophorea</taxon>
        <taxon>Hymenostomatida</taxon>
        <taxon>Tetrahymenina</taxon>
        <taxon>Tetrahymenidae</taxon>
        <taxon>Tetrahymena</taxon>
    </lineage>
</organism>
<protein>
    <submittedName>
        <fullName evidence="2">Uncharacterized protein</fullName>
    </submittedName>
</protein>
<evidence type="ECO:0000256" key="1">
    <source>
        <dbReference type="SAM" id="Coils"/>
    </source>
</evidence>
<sequence>MKNRNAVSLNQILASQRNNKYISEGQLDPILAYHLKVRTEKRRSEQMDNIKQKENNHFIQIVQLSENTAIQENINSLNSQQNLLQSAERNQEITNQNNSNQKYLINSPKTNIPNSNSTLIKEYSTQNNINERSASSQFLSKRNISPLEKVKLKGLKSIESSPSKPTSNNSLKSPSIIKILPQLTTRRTSLIQNVGQSLNDLKTEYKEIMSAKTERQNIFLKQQEEKQKQMHFDLKNSINRLNNQSIVKDAANLYGQVDCFLAGSINYSNYLQNQDNVFSLNQKLMEEGIIANTSQVSFIKKRKKKQEETQSDTQAEELYEGKLRKQHKTQIKSKNDLDDILGTKKKQEREEILAKVAKFLMQKKQTKNNGQNNYNKWYINPEYRNVQRVDRQEKLYPYAFDQNYLYNNIENYEELYRDNPFDKKLAQQRQQIKDSQKLKIENLRSMLVNSDVIKSYTKQLVQNGERIPLFMKEVFDQDAGKVKARSSLLNRYYNQSTESDKV</sequence>
<dbReference type="RefSeq" id="XP_001021662.2">
    <property type="nucleotide sequence ID" value="XM_001021662.2"/>
</dbReference>
<evidence type="ECO:0000313" key="3">
    <source>
        <dbReference type="Proteomes" id="UP000009168"/>
    </source>
</evidence>
<dbReference type="InParanoid" id="I7LWD3"/>
<feature type="coiled-coil region" evidence="1">
    <location>
        <begin position="36"/>
        <end position="97"/>
    </location>
</feature>